<accession>A0A381RBH9</accession>
<dbReference type="InterPro" id="IPR029055">
    <property type="entry name" value="Ntn_hydrolases_N"/>
</dbReference>
<gene>
    <name evidence="3" type="ORF">METZ01_LOCUS41162</name>
</gene>
<dbReference type="Gene3D" id="3.60.20.10">
    <property type="entry name" value="Glutamine Phosphoribosylpyrophosphate, subunit 1, domain 1"/>
    <property type="match status" value="2"/>
</dbReference>
<sequence length="694" mass="79053">MIYSIISANDMTLEAPDGSTIFIHRDEYGVPHIVADNDYSVSYGQGFAEAQDRLFQMDLNRRGALGRLSEWYGDVTMSFDKDIRRLGYTKSEYVEMFSELDIGVQQLITAYVGGINAYADSMSANSSKYKPLEYIGTQFEPWEVHHSLAFAVYFVRLFGMFGGEELTRLTELQDNGWEWFNQNRPVNDSTCTTTIIDDRAVFNRNWNYSGMVIPDHIAEEIEFHRQEIRQFAEENGLIFKLGSFSAAISSSKSSSGNAMILGCPQMGGPNYDEASRTMEVELQSPDLHVGGLSIPGFPGVVIGHSNYMGWTNTSGVSDNVDVYIDSTQSQNFNDGYWHNGEWLDFEVITDTIHTYTGYEIFTHYRTIHGPVFSAHMPSHQVYSYKMTFWKKEIESTNYLYNAMKATNMEEFENAIKLAPMSFNYIVIDHNGNIGYWHGGLHQDRSDGVHPYLPHKGDGLEEWGGFLDFEDLPQGDNSSIGYFANYNNKPSSWWNNGDFGPWINGISLCDRNDLITDYIASLNLMTLEDVKNIPYTINDHGTYQYALELSSNEAIDYNINPPGQSAFINMMGVHSEHTYDQWPLHEEWQFKDQLFGETIVKIDQEIMPTTFSISDPYPNPFNPITNIIFTLNHSTQVKAEIIDMNGKVVDTLINHKLMQGQHNISWESKSHSSGIYFVRIITEGLIETKKLLLLK</sequence>
<dbReference type="AlphaFoldDB" id="A0A381RBH9"/>
<evidence type="ECO:0000259" key="2">
    <source>
        <dbReference type="Pfam" id="PF18962"/>
    </source>
</evidence>
<comment type="similarity">
    <text evidence="1">Belongs to the peptidase S45 family.</text>
</comment>
<protein>
    <recommendedName>
        <fullName evidence="2">Secretion system C-terminal sorting domain-containing protein</fullName>
    </recommendedName>
</protein>
<dbReference type="GO" id="GO:0017000">
    <property type="term" value="P:antibiotic biosynthetic process"/>
    <property type="evidence" value="ECO:0007669"/>
    <property type="project" value="InterPro"/>
</dbReference>
<dbReference type="InterPro" id="IPR023343">
    <property type="entry name" value="Penicillin_amidase_dom1"/>
</dbReference>
<name>A0A381RBH9_9ZZZZ</name>
<dbReference type="Gene3D" id="2.60.40.4070">
    <property type="match status" value="1"/>
</dbReference>
<evidence type="ECO:0000256" key="1">
    <source>
        <dbReference type="ARBA" id="ARBA00006586"/>
    </source>
</evidence>
<evidence type="ECO:0000313" key="3">
    <source>
        <dbReference type="EMBL" id="SUZ88308.1"/>
    </source>
</evidence>
<dbReference type="Pfam" id="PF18962">
    <property type="entry name" value="Por_Secre_tail"/>
    <property type="match status" value="1"/>
</dbReference>
<dbReference type="NCBIfam" id="TIGR04183">
    <property type="entry name" value="Por_Secre_tail"/>
    <property type="match status" value="1"/>
</dbReference>
<dbReference type="Gene3D" id="1.10.439.10">
    <property type="entry name" value="Penicillin Amidohydrolase, domain 1"/>
    <property type="match status" value="1"/>
</dbReference>
<dbReference type="Pfam" id="PF01804">
    <property type="entry name" value="Penicil_amidase"/>
    <property type="match status" value="1"/>
</dbReference>
<feature type="domain" description="Secretion system C-terminal sorting" evidence="2">
    <location>
        <begin position="616"/>
        <end position="690"/>
    </location>
</feature>
<dbReference type="EMBL" id="UINC01001764">
    <property type="protein sequence ID" value="SUZ88308.1"/>
    <property type="molecule type" value="Genomic_DNA"/>
</dbReference>
<organism evidence="3">
    <name type="scientific">marine metagenome</name>
    <dbReference type="NCBI Taxonomy" id="408172"/>
    <lineage>
        <taxon>unclassified sequences</taxon>
        <taxon>metagenomes</taxon>
        <taxon>ecological metagenomes</taxon>
    </lineage>
</organism>
<dbReference type="InterPro" id="IPR026444">
    <property type="entry name" value="Secre_tail"/>
</dbReference>
<proteinExistence type="inferred from homology"/>
<reference evidence="3" key="1">
    <citation type="submission" date="2018-05" db="EMBL/GenBank/DDBJ databases">
        <authorList>
            <person name="Lanie J.A."/>
            <person name="Ng W.-L."/>
            <person name="Kazmierczak K.M."/>
            <person name="Andrzejewski T.M."/>
            <person name="Davidsen T.M."/>
            <person name="Wayne K.J."/>
            <person name="Tettelin H."/>
            <person name="Glass J.I."/>
            <person name="Rusch D."/>
            <person name="Podicherti R."/>
            <person name="Tsui H.-C.T."/>
            <person name="Winkler M.E."/>
        </authorList>
    </citation>
    <scope>NUCLEOTIDE SEQUENCE</scope>
</reference>
<dbReference type="PANTHER" id="PTHR34218:SF4">
    <property type="entry name" value="ACYL-HOMOSERINE LACTONE ACYLASE QUIP"/>
    <property type="match status" value="1"/>
</dbReference>
<dbReference type="GO" id="GO:0016811">
    <property type="term" value="F:hydrolase activity, acting on carbon-nitrogen (but not peptide) bonds, in linear amides"/>
    <property type="evidence" value="ECO:0007669"/>
    <property type="project" value="InterPro"/>
</dbReference>
<dbReference type="InterPro" id="IPR002692">
    <property type="entry name" value="S45"/>
</dbReference>
<dbReference type="PANTHER" id="PTHR34218">
    <property type="entry name" value="PEPTIDASE S45 PENICILLIN AMIDASE"/>
    <property type="match status" value="1"/>
</dbReference>
<dbReference type="SUPFAM" id="SSF56235">
    <property type="entry name" value="N-terminal nucleophile aminohydrolases (Ntn hydrolases)"/>
    <property type="match status" value="1"/>
</dbReference>